<keyword evidence="3" id="KW-1185">Reference proteome</keyword>
<reference evidence="2" key="1">
    <citation type="submission" date="2023-07" db="EMBL/GenBank/DDBJ databases">
        <authorList>
            <consortium name="CYATHOMIX"/>
        </authorList>
    </citation>
    <scope>NUCLEOTIDE SEQUENCE</scope>
    <source>
        <strain evidence="2">N/A</strain>
    </source>
</reference>
<comment type="caution">
    <text evidence="2">The sequence shown here is derived from an EMBL/GenBank/DDBJ whole genome shotgun (WGS) entry which is preliminary data.</text>
</comment>
<evidence type="ECO:0000313" key="3">
    <source>
        <dbReference type="Proteomes" id="UP001176961"/>
    </source>
</evidence>
<dbReference type="Proteomes" id="UP001176961">
    <property type="component" value="Unassembled WGS sequence"/>
</dbReference>
<organism evidence="2 3">
    <name type="scientific">Cylicocyclus nassatus</name>
    <name type="common">Nematode worm</name>
    <dbReference type="NCBI Taxonomy" id="53992"/>
    <lineage>
        <taxon>Eukaryota</taxon>
        <taxon>Metazoa</taxon>
        <taxon>Ecdysozoa</taxon>
        <taxon>Nematoda</taxon>
        <taxon>Chromadorea</taxon>
        <taxon>Rhabditida</taxon>
        <taxon>Rhabditina</taxon>
        <taxon>Rhabditomorpha</taxon>
        <taxon>Strongyloidea</taxon>
        <taxon>Strongylidae</taxon>
        <taxon>Cylicocyclus</taxon>
    </lineage>
</organism>
<dbReference type="PANTHER" id="PTHR31063">
    <property type="entry name" value="PROTEIN CBG08668"/>
    <property type="match status" value="1"/>
</dbReference>
<accession>A0AA36GRI6</accession>
<sequence length="707" mass="81255">MSHSDPESYEPRNYQKHCVRNRKHGKRTLVEGTFITKTFYDPSNSLSKSSRRRMLHDQLDDLCPDVPYSLNKRERWKLSIRSFLGNRQPNSSQTLETLLVSRSDVPSDESEGNEKICKIELLQNDDVAVLSSGGKTMPMRYYSNQIRTLRRMDKKEVEPSRVLYNITIPSSSKTKSKKVFRKSHRRHVAAAEFDCFDESEDYSDDSPEISDCELYKPLREITLADYLSPKEHQQNRDLHDKSQIKSASNCRGDGIGKQLTNPPSSPDKSVDASLLEVAGTPHIFDVLEIFTEQQIDLREVLNSIPQWLIVKSFGPQHLFVSSPAVSKPVFVLFFEVEEERKIFRIRISTDSSYSHAASRNRLLNTIFKRKINIPLLFSNIHVFILQTEVAKPVEPRFGSRFNLYPENFESEVNSGMISPKKSFTSANPRLKIEKCPHCSVTLTIPPVCEYNSCSCSNCGCVFCYLCKWEPHWPMDCEQFKQWSAKWDTHYLFESNNVFEGKQVRICCECGRAFHVDKNFSGPIRCPAPDCWWSYDENGVHHHYHKYVPASTPKVVAHLAALGEVIKPCPECGRRLEPSTVKARSIIDKNFSSLCSKARKQRFITHKRGDFEKFISEILPTKKEQLAAIDLRKTALFLVGNCTALLYITKPDNCYALRKEVANLLRKLLLIQSRTSAITKGEFITEMNKLRESTGSLIELFRKYIKVE</sequence>
<proteinExistence type="predicted"/>
<dbReference type="EMBL" id="CATQJL010000223">
    <property type="protein sequence ID" value="CAJ0596861.1"/>
    <property type="molecule type" value="Genomic_DNA"/>
</dbReference>
<feature type="region of interest" description="Disordered" evidence="1">
    <location>
        <begin position="229"/>
        <end position="270"/>
    </location>
</feature>
<protein>
    <submittedName>
        <fullName evidence="2">Uncharacterized protein</fullName>
    </submittedName>
</protein>
<dbReference type="SUPFAM" id="SSF57850">
    <property type="entry name" value="RING/U-box"/>
    <property type="match status" value="1"/>
</dbReference>
<feature type="compositionally biased region" description="Basic and acidic residues" evidence="1">
    <location>
        <begin position="229"/>
        <end position="243"/>
    </location>
</feature>
<evidence type="ECO:0000313" key="2">
    <source>
        <dbReference type="EMBL" id="CAJ0596861.1"/>
    </source>
</evidence>
<gene>
    <name evidence="2" type="ORF">CYNAS_LOCUS8844</name>
</gene>
<dbReference type="AlphaFoldDB" id="A0AA36GRI6"/>
<dbReference type="PANTHER" id="PTHR31063:SF4">
    <property type="entry name" value="IBR DOMAIN-CONTAINING PROTEIN"/>
    <property type="match status" value="1"/>
</dbReference>
<evidence type="ECO:0000256" key="1">
    <source>
        <dbReference type="SAM" id="MobiDB-lite"/>
    </source>
</evidence>
<name>A0AA36GRI6_CYLNA</name>